<feature type="region of interest" description="Disordered" evidence="1">
    <location>
        <begin position="257"/>
        <end position="279"/>
    </location>
</feature>
<feature type="region of interest" description="Disordered" evidence="1">
    <location>
        <begin position="25"/>
        <end position="47"/>
    </location>
</feature>
<sequence length="1333" mass="147877">MRARWRAASVSIGDAWEGRTMRRTAAASGAAHTSTGVHGRYPAQALGKTHRQALARSRARHERRTARDEDRAAHRLAEVLARLHHTAPRVPAWSWPAPSNATGRVVGALVGLYGATAGYDYNPLRFGPVGDTVEHGTVGAWGAVEPRGTAWTGPRDATAEPGDAAQDVVAVRTLADTMVASWIRQRCGAIVELARIASGAAWRPEQSVLSRFIHAPCRVYLDARGRVRTLKSLTVSGESGAAVELDRVRTDGFTPRAHNAARATPSPARRETGDGVNRTRVERRDAPREWIADVQWPAVVNATKQFRTVCTCVPVETTAELFARLARKLGEFLQGPCGVIVRDLYEGRTSGEAPAGAQLGSRICDLVYSLSPYGFEATLIGYLVELTTKVLRNAPLTRDEAIRGIELLSYQRVPNGELRVGRQQMVWTSKGLSTIERTRSAAHVVDDAARMAPDSARVPDLPVEHTPEGWRIVSIPDAYRVSGAEPDLVDDPSTLRFTSMTAGYVRIDDAVYEARLDGRSTRWHVVPPEGKLGVRIPLEFNPVERRWETMSLIGAGDVPSFAERYAARDAELRTGGGQDDYLESHAELYDPALLPADADALTLEALIEHFATNDGATPAQLGVLHQYIEVRRWTQIKDAYGQAMRDVVDASWASRLEYLHGLLRGDVKSVEGFRHTMTIAELMGLAVHGRLTPYEAGACSMTIAERMVRAETHIAAGRLLGARDRMWIGSLRAERIAVPGLPAHPIYEDLLTHFLHGKLTDTQRGALMPRIDRAAARVINRWRTLLDHIEHLRENLSVRAHEDFADGYDRFASLVDENERLESGIDRLLDLVDTHAEDPTMLGALTRSVELHESELRELFDEYLDELARIEDDYVKFLEGFHGAERYELPSTPSGSALDLAALYFHETLTPHERGALYARFRESDALDRIDAVLADERARGHGAEIDRGYRHPELVDISALGPLDSLTRVLDRVEGRRLSPAEFGRLSREADDIASVCRQARVDAYRHRIVTGSEFDAYIDAYLNPDDTDAAGLPNIADVTHEALLDMFRRDGTGARMRGRIARAITQHETEQRARDLLVLRALYAAVTDAHKIAFPQSQIPTMLHGLVDGSCFPLSAAMGVAMHEGNAAMRRFMTRVSSIVPDAHAVPAGQRARMSEESRDVLGAMATLALEQPRSPGALDAGEFIPMLEGADWSELFSLLDEAREDLIRDVAAMPEASVEDVNRRGASTYLIETDRHAMLVRVEYRQRAAQRIRYRVYEPNYGVLSFDQRQALEHVLRRVFESDYYVSHVFGHNRRINVYGVDPNRLGEHRVWGGRTVADLAGAEPFVRLN</sequence>
<feature type="compositionally biased region" description="Basic and acidic residues" evidence="1">
    <location>
        <begin position="268"/>
        <end position="279"/>
    </location>
</feature>
<dbReference type="EMBL" id="RBZU01000014">
    <property type="protein sequence ID" value="RKP46639.1"/>
    <property type="molecule type" value="Genomic_DNA"/>
</dbReference>
<gene>
    <name evidence="2" type="ORF">D7S86_24400</name>
</gene>
<keyword evidence="3" id="KW-1185">Reference proteome</keyword>
<evidence type="ECO:0000256" key="1">
    <source>
        <dbReference type="SAM" id="MobiDB-lite"/>
    </source>
</evidence>
<comment type="caution">
    <text evidence="2">The sequence shown here is derived from an EMBL/GenBank/DDBJ whole genome shotgun (WGS) entry which is preliminary data.</text>
</comment>
<evidence type="ECO:0000313" key="2">
    <source>
        <dbReference type="EMBL" id="RKP46639.1"/>
    </source>
</evidence>
<dbReference type="CDD" id="cd20495">
    <property type="entry name" value="C58_PaToxP-like"/>
    <property type="match status" value="1"/>
</dbReference>
<proteinExistence type="predicted"/>
<dbReference type="Proteomes" id="UP000270342">
    <property type="component" value="Unassembled WGS sequence"/>
</dbReference>
<protein>
    <recommendedName>
        <fullName evidence="4">Toxin</fullName>
    </recommendedName>
</protein>
<evidence type="ECO:0008006" key="4">
    <source>
        <dbReference type="Google" id="ProtNLM"/>
    </source>
</evidence>
<organism evidence="2 3">
    <name type="scientific">Pararobbsia silviterrae</name>
    <dbReference type="NCBI Taxonomy" id="1792498"/>
    <lineage>
        <taxon>Bacteria</taxon>
        <taxon>Pseudomonadati</taxon>
        <taxon>Pseudomonadota</taxon>
        <taxon>Betaproteobacteria</taxon>
        <taxon>Burkholderiales</taxon>
        <taxon>Burkholderiaceae</taxon>
        <taxon>Pararobbsia</taxon>
    </lineage>
</organism>
<evidence type="ECO:0000313" key="3">
    <source>
        <dbReference type="Proteomes" id="UP000270342"/>
    </source>
</evidence>
<feature type="compositionally biased region" description="Low complexity" evidence="1">
    <location>
        <begin position="25"/>
        <end position="36"/>
    </location>
</feature>
<name>A0A494XER5_9BURK</name>
<accession>A0A494XER5</accession>
<reference evidence="2 3" key="1">
    <citation type="submission" date="2018-10" db="EMBL/GenBank/DDBJ databases">
        <title>Robbsia sp. DHC34, isolated from soil.</title>
        <authorList>
            <person name="Gao Z.-H."/>
            <person name="Qiu L.-H."/>
        </authorList>
    </citation>
    <scope>NUCLEOTIDE SEQUENCE [LARGE SCALE GENOMIC DNA]</scope>
    <source>
        <strain evidence="2 3">DHC34</strain>
    </source>
</reference>